<reference evidence="2 3" key="1">
    <citation type="submission" date="2019-03" db="EMBL/GenBank/DDBJ databases">
        <title>Long-read sequencing reveals hyperdense prophage content in a complex bacterial symbiont genome.</title>
        <authorList>
            <person name="Frost C.L."/>
            <person name="Siozios S."/>
            <person name="Nadal-Jimenez P."/>
            <person name="Brockhurst M.A."/>
            <person name="King K.C."/>
            <person name="Darby A.C."/>
            <person name="Hurst G.D.D."/>
        </authorList>
    </citation>
    <scope>NUCLEOTIDE SEQUENCE [LARGE SCALE GENOMIC DNA]</scope>
    <source>
        <strain evidence="2 3">FIN</strain>
    </source>
</reference>
<evidence type="ECO:0000259" key="1">
    <source>
        <dbReference type="Pfam" id="PF04575"/>
    </source>
</evidence>
<accession>A0A4P7KPY1</accession>
<dbReference type="Gene3D" id="1.25.40.10">
    <property type="entry name" value="Tetratricopeptide repeat domain"/>
    <property type="match status" value="1"/>
</dbReference>
<dbReference type="Pfam" id="PF04575">
    <property type="entry name" value="SlipAM"/>
    <property type="match status" value="1"/>
</dbReference>
<protein>
    <recommendedName>
        <fullName evidence="1">Surface lipoprotein assembly modifier C-terminal domain-containing protein</fullName>
    </recommendedName>
</protein>
<dbReference type="AlphaFoldDB" id="A0A4P7KPY1"/>
<dbReference type="InterPro" id="IPR007655">
    <property type="entry name" value="Slam_C"/>
</dbReference>
<dbReference type="InterPro" id="IPR011990">
    <property type="entry name" value="TPR-like_helical_dom_sf"/>
</dbReference>
<feature type="domain" description="Surface lipoprotein assembly modifier C-terminal" evidence="1">
    <location>
        <begin position="174"/>
        <end position="461"/>
    </location>
</feature>
<dbReference type="Proteomes" id="UP000295134">
    <property type="component" value="Chromosome"/>
</dbReference>
<sequence length="461" mass="54565">MLFFVMEIKMTNRKRLIIILFISYFFHIKLTIANSLIINNTQMNKINNKNYINNIFIAINKKDWHQVEDYLNQLIISNYHDKSLIYFIQGCLSYKNREPQSAMHYLSQAIIINPHFTRAKLDLSYIYIENRIYHKAKLLLNELIAQQDLPDLVKKKIKYLLTVVNNKNPFFATLSLGYHLTDNLNKSPGSPAECLQKNSAGDCRLTRKMPKKITSSGFSLFGMTQQAFMLQEPHAVFIRLMANGQIYRQNNTYNGYKANIYAGYHFQSSYHYLLAGPLLGYEQGEEDPNAYEIGGKIEWRYRPDIAAKLDFVLNHQFKWKDYYQGQHNNGLKHEISFSINYPLNNIDWYLSLGSSQHFHQWQINDYHRYDIGGGVKFKSLPYLETSFSSLWNQHQFKHFDNRLGAMRRDTEWIYAIKLKLTIKIIGFTPSITFFHRKNNSNVGWLYRYQKNDLQLNFERYF</sequence>
<dbReference type="EMBL" id="CP038613">
    <property type="protein sequence ID" value="QBY41606.1"/>
    <property type="molecule type" value="Genomic_DNA"/>
</dbReference>
<organism evidence="2 3">
    <name type="scientific">Arsenophonus nasoniae</name>
    <name type="common">son-killer infecting Nasonia vitripennis</name>
    <dbReference type="NCBI Taxonomy" id="638"/>
    <lineage>
        <taxon>Bacteria</taxon>
        <taxon>Pseudomonadati</taxon>
        <taxon>Pseudomonadota</taxon>
        <taxon>Gammaproteobacteria</taxon>
        <taxon>Enterobacterales</taxon>
        <taxon>Morganellaceae</taxon>
        <taxon>Arsenophonus</taxon>
    </lineage>
</organism>
<name>A0A4P7KPY1_9GAMM</name>
<evidence type="ECO:0000313" key="2">
    <source>
        <dbReference type="EMBL" id="QBY41606.1"/>
    </source>
</evidence>
<proteinExistence type="predicted"/>
<gene>
    <name evidence="2" type="ORF">ArsFIN_01240</name>
</gene>
<evidence type="ECO:0000313" key="3">
    <source>
        <dbReference type="Proteomes" id="UP000295134"/>
    </source>
</evidence>
<dbReference type="SUPFAM" id="SSF48452">
    <property type="entry name" value="TPR-like"/>
    <property type="match status" value="1"/>
</dbReference>
<dbReference type="KEGG" id="ans:ArsFIN_01240"/>